<gene>
    <name evidence="2" type="ORF">MKY91_05240</name>
</gene>
<keyword evidence="1" id="KW-0472">Membrane</keyword>
<name>A0ABU9VF79_9BACI</name>
<feature type="transmembrane region" description="Helical" evidence="1">
    <location>
        <begin position="35"/>
        <end position="53"/>
    </location>
</feature>
<dbReference type="RefSeq" id="WP_343129670.1">
    <property type="nucleotide sequence ID" value="NZ_JBCITK010000001.1"/>
</dbReference>
<organism evidence="2 3">
    <name type="scientific">Alkalicoccobacillus gibsonii</name>
    <dbReference type="NCBI Taxonomy" id="79881"/>
    <lineage>
        <taxon>Bacteria</taxon>
        <taxon>Bacillati</taxon>
        <taxon>Bacillota</taxon>
        <taxon>Bacilli</taxon>
        <taxon>Bacillales</taxon>
        <taxon>Bacillaceae</taxon>
        <taxon>Alkalicoccobacillus</taxon>
    </lineage>
</organism>
<evidence type="ECO:0000313" key="2">
    <source>
        <dbReference type="EMBL" id="MEN0642560.1"/>
    </source>
</evidence>
<evidence type="ECO:0000256" key="1">
    <source>
        <dbReference type="SAM" id="Phobius"/>
    </source>
</evidence>
<keyword evidence="1" id="KW-1133">Transmembrane helix</keyword>
<keyword evidence="1" id="KW-0812">Transmembrane</keyword>
<keyword evidence="3" id="KW-1185">Reference proteome</keyword>
<evidence type="ECO:0000313" key="3">
    <source>
        <dbReference type="Proteomes" id="UP001418796"/>
    </source>
</evidence>
<feature type="transmembrane region" description="Helical" evidence="1">
    <location>
        <begin position="12"/>
        <end position="29"/>
    </location>
</feature>
<proteinExistence type="predicted"/>
<dbReference type="EMBL" id="JBCITK010000001">
    <property type="protein sequence ID" value="MEN0642560.1"/>
    <property type="molecule type" value="Genomic_DNA"/>
</dbReference>
<sequence length="67" mass="7518">MKGIEVIRGIQTTLNLLAIFVLGYLLFSLDDPDRGGTGMWFLLVVICLSIYFLSQITKKAQKQGRRG</sequence>
<dbReference type="Proteomes" id="UP001418796">
    <property type="component" value="Unassembled WGS sequence"/>
</dbReference>
<reference evidence="2 3" key="1">
    <citation type="submission" date="2024-03" db="EMBL/GenBank/DDBJ databases">
        <title>Bacilli Hybrid Assemblies.</title>
        <authorList>
            <person name="Kovac J."/>
        </authorList>
    </citation>
    <scope>NUCLEOTIDE SEQUENCE [LARGE SCALE GENOMIC DNA]</scope>
    <source>
        <strain evidence="2 3">FSL R7-0666</strain>
    </source>
</reference>
<accession>A0ABU9VF79</accession>
<protein>
    <submittedName>
        <fullName evidence="2">Uncharacterized protein</fullName>
    </submittedName>
</protein>
<comment type="caution">
    <text evidence="2">The sequence shown here is derived from an EMBL/GenBank/DDBJ whole genome shotgun (WGS) entry which is preliminary data.</text>
</comment>